<evidence type="ECO:0000256" key="1">
    <source>
        <dbReference type="ARBA" id="ARBA00007447"/>
    </source>
</evidence>
<dbReference type="InterPro" id="IPR033121">
    <property type="entry name" value="PEPTIDASE_A1"/>
</dbReference>
<dbReference type="GO" id="GO:0006508">
    <property type="term" value="P:proteolysis"/>
    <property type="evidence" value="ECO:0007669"/>
    <property type="project" value="UniProtKB-KW"/>
</dbReference>
<dbReference type="PRINTS" id="PR00792">
    <property type="entry name" value="PEPSIN"/>
</dbReference>
<evidence type="ECO:0000256" key="6">
    <source>
        <dbReference type="SAM" id="MobiDB-lite"/>
    </source>
</evidence>
<feature type="region of interest" description="Disordered" evidence="6">
    <location>
        <begin position="67"/>
        <end position="89"/>
    </location>
</feature>
<dbReference type="PANTHER" id="PTHR47966:SF1">
    <property type="entry name" value="ASPARTYL PROTEINASE"/>
    <property type="match status" value="1"/>
</dbReference>
<reference evidence="8 9" key="1">
    <citation type="journal article" date="2020" name="Phytopathology">
        <title>A high-quality genome resource of Botrytis fragariae, a new and rapidly spreading fungal pathogen causing strawberry gray mold in the U.S.A.</title>
        <authorList>
            <person name="Wu Y."/>
            <person name="Saski C.A."/>
            <person name="Schnabel G."/>
            <person name="Xiao S."/>
            <person name="Hu M."/>
        </authorList>
    </citation>
    <scope>NUCLEOTIDE SEQUENCE [LARGE SCALE GENOMIC DNA]</scope>
    <source>
        <strain evidence="8 9">BVB16</strain>
    </source>
</reference>
<dbReference type="Proteomes" id="UP000531561">
    <property type="component" value="Unassembled WGS sequence"/>
</dbReference>
<dbReference type="AlphaFoldDB" id="A0A8H6EHX2"/>
<evidence type="ECO:0000256" key="5">
    <source>
        <dbReference type="PIRSR" id="PIRSR601461-1"/>
    </source>
</evidence>
<feature type="compositionally biased region" description="Polar residues" evidence="6">
    <location>
        <begin position="67"/>
        <end position="77"/>
    </location>
</feature>
<organism evidence="8 9">
    <name type="scientific">Botrytis fragariae</name>
    <dbReference type="NCBI Taxonomy" id="1964551"/>
    <lineage>
        <taxon>Eukaryota</taxon>
        <taxon>Fungi</taxon>
        <taxon>Dikarya</taxon>
        <taxon>Ascomycota</taxon>
        <taxon>Pezizomycotina</taxon>
        <taxon>Leotiomycetes</taxon>
        <taxon>Helotiales</taxon>
        <taxon>Sclerotiniaceae</taxon>
        <taxon>Botrytis</taxon>
    </lineage>
</organism>
<gene>
    <name evidence="8" type="ORF">Bfra_008158</name>
</gene>
<dbReference type="InterPro" id="IPR034163">
    <property type="entry name" value="Aspergillopepsin-like_cat_dom"/>
</dbReference>
<name>A0A8H6EHX2_9HELO</name>
<dbReference type="EMBL" id="JABFCT010000009">
    <property type="protein sequence ID" value="KAF5872882.1"/>
    <property type="molecule type" value="Genomic_DNA"/>
</dbReference>
<dbReference type="InterPro" id="IPR021109">
    <property type="entry name" value="Peptidase_aspartic_dom_sf"/>
</dbReference>
<dbReference type="SUPFAM" id="SSF50630">
    <property type="entry name" value="Acid proteases"/>
    <property type="match status" value="1"/>
</dbReference>
<feature type="active site" evidence="5">
    <location>
        <position position="110"/>
    </location>
</feature>
<comment type="similarity">
    <text evidence="1">Belongs to the peptidase A1 family.</text>
</comment>
<proteinExistence type="inferred from homology"/>
<evidence type="ECO:0000256" key="2">
    <source>
        <dbReference type="ARBA" id="ARBA00022670"/>
    </source>
</evidence>
<protein>
    <submittedName>
        <fullName evidence="8">Putative aspartic endopeptidase protein</fullName>
    </submittedName>
</protein>
<dbReference type="CDD" id="cd06097">
    <property type="entry name" value="Aspergillopepsin_like"/>
    <property type="match status" value="1"/>
</dbReference>
<dbReference type="Gene3D" id="2.40.70.10">
    <property type="entry name" value="Acid Proteases"/>
    <property type="match status" value="2"/>
</dbReference>
<feature type="active site" evidence="5">
    <location>
        <position position="309"/>
    </location>
</feature>
<dbReference type="InterPro" id="IPR001461">
    <property type="entry name" value="Aspartic_peptidase_A1"/>
</dbReference>
<accession>A0A8H6EHX2</accession>
<keyword evidence="2" id="KW-0645">Protease</keyword>
<comment type="caution">
    <text evidence="8">The sequence shown here is derived from an EMBL/GenBank/DDBJ whole genome shotgun (WGS) entry which is preliminary data.</text>
</comment>
<evidence type="ECO:0000259" key="7">
    <source>
        <dbReference type="PROSITE" id="PS51767"/>
    </source>
</evidence>
<evidence type="ECO:0000256" key="3">
    <source>
        <dbReference type="ARBA" id="ARBA00022750"/>
    </source>
</evidence>
<keyword evidence="9" id="KW-1185">Reference proteome</keyword>
<keyword evidence="3" id="KW-0064">Aspartyl protease</keyword>
<sequence>MATLQGLSKIRLVPNKNYKRSGTKSYVYLLNKWGFEPTQPGPYFQMNKATATSASFHKFGHKSQTQRVLAKKTSTGENGEVPAEDQQNDSEYLCPVQIGTPAQTLMLDFDTGSSDLWVWSTELPKATTSKATGHTIFDPSKSSTFKTAKSSKWQISYGDSSSASGTVGTDTVSLGGLAIKNQAIELATKLSAQFEQGAGDGLLGLAWGSINTVTPKPVATPVENMISQEDIPSDAELFTVNLGSWRDADEADKGVSFYTFGYIDQDVVGSNEIYYTPIDNSQGFWMFDSTSATVNGKTVAQTGNQAIADTGTTLALVSDETCQAIYDAIPGSTYDSEQQGYTFPSNTSADDLPVVTFAVGGKQFAVQKEDLGFADAGNGMVYGGIQSRGSMTFDILGDTFLKGIYAVSSIPNPVLIVPRTDFFSRSLTKVIPDLEPFKELKLHRTPALHQLK</sequence>
<dbReference type="PANTHER" id="PTHR47966">
    <property type="entry name" value="BETA-SITE APP-CLEAVING ENZYME, ISOFORM A-RELATED"/>
    <property type="match status" value="1"/>
</dbReference>
<dbReference type="OrthoDB" id="2747330at2759"/>
<dbReference type="Pfam" id="PF00026">
    <property type="entry name" value="Asp"/>
    <property type="match status" value="1"/>
</dbReference>
<evidence type="ECO:0000313" key="8">
    <source>
        <dbReference type="EMBL" id="KAF5872882.1"/>
    </source>
</evidence>
<dbReference type="FunFam" id="2.40.70.10:FF:000092">
    <property type="entry name" value="Aspartic endopeptidase (AP1)"/>
    <property type="match status" value="1"/>
</dbReference>
<dbReference type="GeneID" id="59262214"/>
<feature type="domain" description="Peptidase A1" evidence="7">
    <location>
        <begin position="92"/>
        <end position="418"/>
    </location>
</feature>
<dbReference type="PROSITE" id="PS51767">
    <property type="entry name" value="PEPTIDASE_A1"/>
    <property type="match status" value="1"/>
</dbReference>
<keyword evidence="4" id="KW-0378">Hydrolase</keyword>
<evidence type="ECO:0000256" key="4">
    <source>
        <dbReference type="ARBA" id="ARBA00022801"/>
    </source>
</evidence>
<dbReference type="GO" id="GO:0004190">
    <property type="term" value="F:aspartic-type endopeptidase activity"/>
    <property type="evidence" value="ECO:0007669"/>
    <property type="project" value="UniProtKB-KW"/>
</dbReference>
<dbReference type="RefSeq" id="XP_037191828.1">
    <property type="nucleotide sequence ID" value="XM_037338522.1"/>
</dbReference>
<evidence type="ECO:0000313" key="9">
    <source>
        <dbReference type="Proteomes" id="UP000531561"/>
    </source>
</evidence>